<dbReference type="EC" id="5.1.1.1" evidence="4"/>
<dbReference type="InterPro" id="IPR029066">
    <property type="entry name" value="PLP-binding_barrel"/>
</dbReference>
<dbReference type="GO" id="GO:0030632">
    <property type="term" value="P:D-alanine biosynthetic process"/>
    <property type="evidence" value="ECO:0007669"/>
    <property type="project" value="UniProtKB-UniRule"/>
</dbReference>
<evidence type="ECO:0000256" key="3">
    <source>
        <dbReference type="ARBA" id="ARBA00023235"/>
    </source>
</evidence>
<dbReference type="SUPFAM" id="SSF51419">
    <property type="entry name" value="PLP-binding barrel"/>
    <property type="match status" value="1"/>
</dbReference>
<evidence type="ECO:0000256" key="6">
    <source>
        <dbReference type="PIRSR" id="PIRSR600821-52"/>
    </source>
</evidence>
<comment type="catalytic activity">
    <reaction evidence="4">
        <text>L-alanine = D-alanine</text>
        <dbReference type="Rhea" id="RHEA:20249"/>
        <dbReference type="ChEBI" id="CHEBI:57416"/>
        <dbReference type="ChEBI" id="CHEBI:57972"/>
        <dbReference type="EC" id="5.1.1.1"/>
    </reaction>
</comment>
<evidence type="ECO:0000313" key="9">
    <source>
        <dbReference type="Proteomes" id="UP000588051"/>
    </source>
</evidence>
<feature type="active site" description="Proton acceptor; specific for D-alanine" evidence="4">
    <location>
        <position position="40"/>
    </location>
</feature>
<evidence type="ECO:0000256" key="5">
    <source>
        <dbReference type="PIRSR" id="PIRSR600821-50"/>
    </source>
</evidence>
<proteinExistence type="inferred from homology"/>
<dbReference type="AlphaFoldDB" id="A0A850QDD6"/>
<dbReference type="RefSeq" id="WP_176802845.1">
    <property type="nucleotide sequence ID" value="NZ_JABXYJ010000003.1"/>
</dbReference>
<dbReference type="InterPro" id="IPR000821">
    <property type="entry name" value="Ala_racemase"/>
</dbReference>
<dbReference type="InterPro" id="IPR001608">
    <property type="entry name" value="Ala_racemase_N"/>
</dbReference>
<dbReference type="InterPro" id="IPR020622">
    <property type="entry name" value="Ala_racemase_pyridoxalP-BS"/>
</dbReference>
<keyword evidence="2 4" id="KW-0663">Pyridoxal phosphate</keyword>
<dbReference type="SUPFAM" id="SSF50621">
    <property type="entry name" value="Alanine racemase C-terminal domain-like"/>
    <property type="match status" value="1"/>
</dbReference>
<keyword evidence="3 4" id="KW-0413">Isomerase</keyword>
<dbReference type="SMART" id="SM01005">
    <property type="entry name" value="Ala_racemase_C"/>
    <property type="match status" value="1"/>
</dbReference>
<dbReference type="PANTHER" id="PTHR30511:SF0">
    <property type="entry name" value="ALANINE RACEMASE, CATABOLIC-RELATED"/>
    <property type="match status" value="1"/>
</dbReference>
<dbReference type="Pfam" id="PF01168">
    <property type="entry name" value="Ala_racemase_N"/>
    <property type="match status" value="1"/>
</dbReference>
<dbReference type="NCBIfam" id="TIGR00492">
    <property type="entry name" value="alr"/>
    <property type="match status" value="1"/>
</dbReference>
<keyword evidence="9" id="KW-1185">Reference proteome</keyword>
<comment type="function">
    <text evidence="4">Catalyzes the interconversion of L-alanine and D-alanine. May also act on other amino acids.</text>
</comment>
<feature type="binding site" evidence="4 6">
    <location>
        <position position="309"/>
    </location>
    <ligand>
        <name>substrate</name>
    </ligand>
</feature>
<dbReference type="HAMAP" id="MF_01201">
    <property type="entry name" value="Ala_racemase"/>
    <property type="match status" value="1"/>
</dbReference>
<evidence type="ECO:0000256" key="4">
    <source>
        <dbReference type="HAMAP-Rule" id="MF_01201"/>
    </source>
</evidence>
<dbReference type="GO" id="GO:0030170">
    <property type="term" value="F:pyridoxal phosphate binding"/>
    <property type="evidence" value="ECO:0007669"/>
    <property type="project" value="UniProtKB-UniRule"/>
</dbReference>
<dbReference type="InterPro" id="IPR011079">
    <property type="entry name" value="Ala_racemase_C"/>
</dbReference>
<comment type="cofactor">
    <cofactor evidence="1 4 5">
        <name>pyridoxal 5'-phosphate</name>
        <dbReference type="ChEBI" id="CHEBI:597326"/>
    </cofactor>
</comment>
<dbReference type="Gene3D" id="2.40.37.10">
    <property type="entry name" value="Lyase, Ornithine Decarboxylase, Chain A, domain 1"/>
    <property type="match status" value="1"/>
</dbReference>
<dbReference type="CDD" id="cd00430">
    <property type="entry name" value="PLPDE_III_AR"/>
    <property type="match status" value="1"/>
</dbReference>
<evidence type="ECO:0000256" key="2">
    <source>
        <dbReference type="ARBA" id="ARBA00022898"/>
    </source>
</evidence>
<dbReference type="Gene3D" id="3.20.20.10">
    <property type="entry name" value="Alanine racemase"/>
    <property type="match status" value="1"/>
</dbReference>
<name>A0A850QDD6_9BURK</name>
<protein>
    <recommendedName>
        <fullName evidence="4">Alanine racemase</fullName>
        <ecNumber evidence="4">5.1.1.1</ecNumber>
    </recommendedName>
</protein>
<feature type="binding site" evidence="4 6">
    <location>
        <position position="139"/>
    </location>
    <ligand>
        <name>substrate</name>
    </ligand>
</feature>
<dbReference type="InterPro" id="IPR009006">
    <property type="entry name" value="Ala_racemase/Decarboxylase_C"/>
</dbReference>
<feature type="modified residue" description="N6-(pyridoxal phosphate)lysine" evidence="4 5">
    <location>
        <position position="40"/>
    </location>
</feature>
<gene>
    <name evidence="8" type="primary">alr</name>
    <name evidence="8" type="ORF">HV832_07075</name>
</gene>
<evidence type="ECO:0000259" key="7">
    <source>
        <dbReference type="SMART" id="SM01005"/>
    </source>
</evidence>
<reference evidence="8 9" key="1">
    <citation type="submission" date="2020-06" db="EMBL/GenBank/DDBJ databases">
        <authorList>
            <person name="Qiu C."/>
            <person name="Liu Z."/>
        </authorList>
    </citation>
    <scope>NUCLEOTIDE SEQUENCE [LARGE SCALE GENOMIC DNA]</scope>
    <source>
        <strain evidence="8 9">EM 1</strain>
    </source>
</reference>
<accession>A0A850QDD6</accession>
<dbReference type="UniPathway" id="UPA00042">
    <property type="reaction ID" value="UER00497"/>
</dbReference>
<organism evidence="8 9">
    <name type="scientific">Undibacterium oligocarboniphilum</name>
    <dbReference type="NCBI Taxonomy" id="666702"/>
    <lineage>
        <taxon>Bacteria</taxon>
        <taxon>Pseudomonadati</taxon>
        <taxon>Pseudomonadota</taxon>
        <taxon>Betaproteobacteria</taxon>
        <taxon>Burkholderiales</taxon>
        <taxon>Oxalobacteraceae</taxon>
        <taxon>Undibacterium</taxon>
    </lineage>
</organism>
<sequence length="400" mass="42661">MQHIEARAGAVLHIDLQAVRDNYRLLRGRLGTAVCGAAVKADAYGLGAERIALALYAEGCRHFFVAHLEEGIALRSHLQQAAQIIVMHGSPVGCEADFLAYQCTPVLNSLSQIRAWQRLAQQEQRALPAIVQVDTGMARMGLSAAELAQLKQVPSLLDGIAVSHVMSHLACAEDQANPMNRRQLDQFRLLRQLFPDAKGSLANSSGIFLGPDFHFDLARPGAALYGVAPVAGQANPMKAVAYLQGRIIQTREIPPNTSVGYGATWRSTRVSRIATVAVGYADGWLRSLSNCGIAHIAGQAAPMVGKVSMDTITLDVTGVAEADLYPGALVDLISATNTVDQIAEKAGTIGYEILTSLGARYQRHYMNDTDAAGFRAGQAAGNTNQEEFTPALMGSQGVSV</sequence>
<dbReference type="PROSITE" id="PS00395">
    <property type="entry name" value="ALANINE_RACEMASE"/>
    <property type="match status" value="1"/>
</dbReference>
<dbReference type="Proteomes" id="UP000588051">
    <property type="component" value="Unassembled WGS sequence"/>
</dbReference>
<feature type="domain" description="Alanine racemase C-terminal" evidence="7">
    <location>
        <begin position="240"/>
        <end position="366"/>
    </location>
</feature>
<evidence type="ECO:0000313" key="8">
    <source>
        <dbReference type="EMBL" id="NVO77591.1"/>
    </source>
</evidence>
<evidence type="ECO:0000256" key="1">
    <source>
        <dbReference type="ARBA" id="ARBA00001933"/>
    </source>
</evidence>
<dbReference type="GO" id="GO:0008784">
    <property type="term" value="F:alanine racemase activity"/>
    <property type="evidence" value="ECO:0007669"/>
    <property type="project" value="UniProtKB-UniRule"/>
</dbReference>
<comment type="similarity">
    <text evidence="4">Belongs to the alanine racemase family.</text>
</comment>
<comment type="pathway">
    <text evidence="4">Amino-acid biosynthesis; D-alanine biosynthesis; D-alanine from L-alanine: step 1/1.</text>
</comment>
<dbReference type="GO" id="GO:0005829">
    <property type="term" value="C:cytosol"/>
    <property type="evidence" value="ECO:0007669"/>
    <property type="project" value="TreeGrafter"/>
</dbReference>
<dbReference type="PANTHER" id="PTHR30511">
    <property type="entry name" value="ALANINE RACEMASE"/>
    <property type="match status" value="1"/>
</dbReference>
<dbReference type="Pfam" id="PF00842">
    <property type="entry name" value="Ala_racemase_C"/>
    <property type="match status" value="1"/>
</dbReference>
<feature type="active site" description="Proton acceptor; specific for L-alanine" evidence="4">
    <location>
        <position position="261"/>
    </location>
</feature>
<dbReference type="PRINTS" id="PR00992">
    <property type="entry name" value="ALARACEMASE"/>
</dbReference>
<comment type="caution">
    <text evidence="8">The sequence shown here is derived from an EMBL/GenBank/DDBJ whole genome shotgun (WGS) entry which is preliminary data.</text>
</comment>
<dbReference type="EMBL" id="JABXYJ010000003">
    <property type="protein sequence ID" value="NVO77591.1"/>
    <property type="molecule type" value="Genomic_DNA"/>
</dbReference>